<dbReference type="PROSITE" id="PS51257">
    <property type="entry name" value="PROKAR_LIPOPROTEIN"/>
    <property type="match status" value="1"/>
</dbReference>
<organism evidence="1 2">
    <name type="scientific">Candidatus Pseudogracilibacillus intestinigallinarum</name>
    <dbReference type="NCBI Taxonomy" id="2838742"/>
    <lineage>
        <taxon>Bacteria</taxon>
        <taxon>Bacillati</taxon>
        <taxon>Bacillota</taxon>
        <taxon>Bacilli</taxon>
        <taxon>Bacillales</taxon>
        <taxon>Bacillaceae</taxon>
        <taxon>Pseudogracilibacillus</taxon>
    </lineage>
</organism>
<reference evidence="1" key="2">
    <citation type="submission" date="2021-04" db="EMBL/GenBank/DDBJ databases">
        <authorList>
            <person name="Gilroy R."/>
        </authorList>
    </citation>
    <scope>NUCLEOTIDE SEQUENCE</scope>
    <source>
        <strain evidence="1">CHK169-2315</strain>
    </source>
</reference>
<reference evidence="1" key="1">
    <citation type="journal article" date="2021" name="PeerJ">
        <title>Extensive microbial diversity within the chicken gut microbiome revealed by metagenomics and culture.</title>
        <authorList>
            <person name="Gilroy R."/>
            <person name="Ravi A."/>
            <person name="Getino M."/>
            <person name="Pursley I."/>
            <person name="Horton D.L."/>
            <person name="Alikhan N.F."/>
            <person name="Baker D."/>
            <person name="Gharbi K."/>
            <person name="Hall N."/>
            <person name="Watson M."/>
            <person name="Adriaenssens E.M."/>
            <person name="Foster-Nyarko E."/>
            <person name="Jarju S."/>
            <person name="Secka A."/>
            <person name="Antonio M."/>
            <person name="Oren A."/>
            <person name="Chaudhuri R.R."/>
            <person name="La Ragione R."/>
            <person name="Hildebrand F."/>
            <person name="Pallen M.J."/>
        </authorList>
    </citation>
    <scope>NUCLEOTIDE SEQUENCE</scope>
    <source>
        <strain evidence="1">CHK169-2315</strain>
    </source>
</reference>
<sequence length="394" mass="45303">MKQLLKWVVISFAVMMLVSCNITNENEKPNEKNNIEAENAGNNEVLQQENSIIEPKNPDAPLIDTDKSINQREALLNLFEAAKDEPIISILEPGDDYMNINMFNRPLEEKQPISVETSIDVTDVLVQLLQSSVLTEYGIDTFMEEDESEATNIEEFSENGKEGVYYQTDDGVYGMAFEFDGRLYNPFISNVQSTEDKEKMQTLLKLMTKSMNTENEGAYNPIYDHFTIDLNEVKFPSFNEERVEMESIGVLNNPSETPSSRHTNEVRAFYNIEHLTYVFHIRAEQLEIYDEDSKETESLKADNGTEVIKHMSINDDGEVNDTSYEWKDGSYYYVINTSDTEDLLSDDEILTIIDSTIKDKREFDHLNSFQNLDKDFSLSKEEKELAEIIKEFAS</sequence>
<protein>
    <submittedName>
        <fullName evidence="1">Uncharacterized protein</fullName>
    </submittedName>
</protein>
<gene>
    <name evidence="1" type="ORF">H9895_10890</name>
</gene>
<dbReference type="EMBL" id="DXHX01000158">
    <property type="protein sequence ID" value="HIV75570.1"/>
    <property type="molecule type" value="Genomic_DNA"/>
</dbReference>
<comment type="caution">
    <text evidence="1">The sequence shown here is derived from an EMBL/GenBank/DDBJ whole genome shotgun (WGS) entry which is preliminary data.</text>
</comment>
<dbReference type="Proteomes" id="UP000823937">
    <property type="component" value="Unassembled WGS sequence"/>
</dbReference>
<proteinExistence type="predicted"/>
<evidence type="ECO:0000313" key="2">
    <source>
        <dbReference type="Proteomes" id="UP000823937"/>
    </source>
</evidence>
<dbReference type="AlphaFoldDB" id="A0A9D1PN95"/>
<accession>A0A9D1PN95</accession>
<name>A0A9D1PN95_9BACI</name>
<evidence type="ECO:0000313" key="1">
    <source>
        <dbReference type="EMBL" id="HIV75570.1"/>
    </source>
</evidence>